<dbReference type="EMBL" id="MCGR01000014">
    <property type="protein sequence ID" value="ORY86740.1"/>
    <property type="molecule type" value="Genomic_DNA"/>
</dbReference>
<dbReference type="PROSITE" id="PS51873">
    <property type="entry name" value="TRIAD"/>
    <property type="match status" value="1"/>
</dbReference>
<dbReference type="PANTHER" id="PTHR11685">
    <property type="entry name" value="RBR FAMILY RING FINGER AND IBR DOMAIN-CONTAINING"/>
    <property type="match status" value="1"/>
</dbReference>
<evidence type="ECO:0000256" key="5">
    <source>
        <dbReference type="ARBA" id="ARBA00022723"/>
    </source>
</evidence>
<comment type="similarity">
    <text evidence="10">Belongs to the RBR family. RNF14 subfamily.</text>
</comment>
<keyword evidence="6" id="KW-0677">Repeat</keyword>
<name>A0A1Y2FRW2_9BASI</name>
<evidence type="ECO:0000256" key="11">
    <source>
        <dbReference type="PROSITE-ProRule" id="PRU00175"/>
    </source>
</evidence>
<sequence>MNEQQTDELLALSAIFEDGVSWKLLPPKDKGVEVRIKVEVDWEEEREVEVWDWEEVAEPLAAEEGGVEGLIKRVEGLDVKQKEKEGTEAEGRGKSRKRPRRRGARAGGKAPRSPTDAVSPSSPTPAPAPSSLTHPPSATPRSPPPRSPAPAPAPAPAPPPPSQHRTSSILTLSLTKSGVATPEGHRLVHLSSPPPPPTAPPPEEGKKEEKEKGPRLLRLRYLPPLELVVRLGEGYPVSEGPAVRVVDEVGWLGGERIKELERKLGEVWQPGDECLWMLHDLIANSSLLTTLSLTFPLVLHQSPSSSSSSCAPLSTSLLSHSSQTLSTTFSLTTFSCPLCLTTHKGSSCIRLTSCSHVFCTPCLSSYFTLLITEGLVRGVTCPDTECTRKRVRWEREWVGREGEGGRRPGEVGEEELVRVVGREMGDRWRVMGEKLRVESDPSISFCPRTTCLTAIPAPTDDPTTNLRLCPSCSFAFCQLCLHTWHGSHTPCSLPQSGAIVSAWLEGGEKEKEGLERRYGRGNVRRLVERWEEERANREWLEGATVACPGCRVSVEKSQGCSHMQCARCNTHFCFRCGSRISATEPYRHFSTPGLPCFNKLFDFRAGEEPPVEEWLGEILEEDVRQAEQGEGEWHGEGWNPFV</sequence>
<gene>
    <name evidence="15" type="ORF">BCR35DRAFT_324580</name>
</gene>
<feature type="compositionally biased region" description="Basic and acidic residues" evidence="12">
    <location>
        <begin position="203"/>
        <end position="214"/>
    </location>
</feature>
<dbReference type="SMART" id="SM00184">
    <property type="entry name" value="RING"/>
    <property type="match status" value="2"/>
</dbReference>
<dbReference type="OrthoDB" id="1431934at2759"/>
<accession>A0A1Y2FRW2</accession>
<feature type="compositionally biased region" description="Low complexity" evidence="12">
    <location>
        <begin position="107"/>
        <end position="121"/>
    </location>
</feature>
<dbReference type="Pfam" id="PF05773">
    <property type="entry name" value="RWD"/>
    <property type="match status" value="1"/>
</dbReference>
<evidence type="ECO:0000259" key="14">
    <source>
        <dbReference type="PROSITE" id="PS51873"/>
    </source>
</evidence>
<dbReference type="InterPro" id="IPR044066">
    <property type="entry name" value="TRIAD_supradom"/>
</dbReference>
<dbReference type="InterPro" id="IPR001841">
    <property type="entry name" value="Znf_RING"/>
</dbReference>
<keyword evidence="8" id="KW-0833">Ubl conjugation pathway</keyword>
<dbReference type="FunCoup" id="A0A1Y2FRW2">
    <property type="interactions" value="128"/>
</dbReference>
<evidence type="ECO:0000256" key="10">
    <source>
        <dbReference type="ARBA" id="ARBA00044508"/>
    </source>
</evidence>
<evidence type="ECO:0000256" key="7">
    <source>
        <dbReference type="ARBA" id="ARBA00022771"/>
    </source>
</evidence>
<proteinExistence type="inferred from homology"/>
<feature type="compositionally biased region" description="Basic and acidic residues" evidence="12">
    <location>
        <begin position="70"/>
        <end position="93"/>
    </location>
</feature>
<protein>
    <recommendedName>
        <fullName evidence="3">RBR-type E3 ubiquitin transferase</fullName>
        <ecNumber evidence="3">2.3.2.31</ecNumber>
    </recommendedName>
</protein>
<dbReference type="Gene3D" id="1.20.120.1750">
    <property type="match status" value="1"/>
</dbReference>
<dbReference type="PROSITE" id="PS50089">
    <property type="entry name" value="ZF_RING_2"/>
    <property type="match status" value="1"/>
</dbReference>
<evidence type="ECO:0000256" key="6">
    <source>
        <dbReference type="ARBA" id="ARBA00022737"/>
    </source>
</evidence>
<dbReference type="SUPFAM" id="SSF57850">
    <property type="entry name" value="RING/U-box"/>
    <property type="match status" value="3"/>
</dbReference>
<comment type="caution">
    <text evidence="15">The sequence shown here is derived from an EMBL/GenBank/DDBJ whole genome shotgun (WGS) entry which is preliminary data.</text>
</comment>
<feature type="compositionally biased region" description="Basic residues" evidence="12">
    <location>
        <begin position="94"/>
        <end position="104"/>
    </location>
</feature>
<dbReference type="AlphaFoldDB" id="A0A1Y2FRW2"/>
<feature type="compositionally biased region" description="Pro residues" evidence="12">
    <location>
        <begin position="137"/>
        <end position="162"/>
    </location>
</feature>
<dbReference type="STRING" id="106004.A0A1Y2FRW2"/>
<feature type="compositionally biased region" description="Pro residues" evidence="12">
    <location>
        <begin position="192"/>
        <end position="202"/>
    </location>
</feature>
<evidence type="ECO:0000313" key="15">
    <source>
        <dbReference type="EMBL" id="ORY86740.1"/>
    </source>
</evidence>
<organism evidence="15 16">
    <name type="scientific">Leucosporidium creatinivorum</name>
    <dbReference type="NCBI Taxonomy" id="106004"/>
    <lineage>
        <taxon>Eukaryota</taxon>
        <taxon>Fungi</taxon>
        <taxon>Dikarya</taxon>
        <taxon>Basidiomycota</taxon>
        <taxon>Pucciniomycotina</taxon>
        <taxon>Microbotryomycetes</taxon>
        <taxon>Leucosporidiales</taxon>
        <taxon>Leucosporidium</taxon>
    </lineage>
</organism>
<keyword evidence="16" id="KW-1185">Reference proteome</keyword>
<dbReference type="InParanoid" id="A0A1Y2FRW2"/>
<keyword evidence="7 11" id="KW-0863">Zinc-finger</keyword>
<dbReference type="CDD" id="cd20341">
    <property type="entry name" value="BRcat_RBR_RNF14"/>
    <property type="match status" value="1"/>
</dbReference>
<dbReference type="CDD" id="cd20354">
    <property type="entry name" value="Rcat_RBR_RNF14"/>
    <property type="match status" value="1"/>
</dbReference>
<evidence type="ECO:0000313" key="16">
    <source>
        <dbReference type="Proteomes" id="UP000193467"/>
    </source>
</evidence>
<evidence type="ECO:0000256" key="9">
    <source>
        <dbReference type="ARBA" id="ARBA00022833"/>
    </source>
</evidence>
<dbReference type="Proteomes" id="UP000193467">
    <property type="component" value="Unassembled WGS sequence"/>
</dbReference>
<comment type="catalytic activity">
    <reaction evidence="1">
        <text>[E2 ubiquitin-conjugating enzyme]-S-ubiquitinyl-L-cysteine + [acceptor protein]-L-lysine = [E2 ubiquitin-conjugating enzyme]-L-cysteine + [acceptor protein]-N(6)-ubiquitinyl-L-lysine.</text>
        <dbReference type="EC" id="2.3.2.31"/>
    </reaction>
</comment>
<feature type="domain" description="RING-type" evidence="14">
    <location>
        <begin position="332"/>
        <end position="600"/>
    </location>
</feature>
<feature type="region of interest" description="Disordered" evidence="12">
    <location>
        <begin position="61"/>
        <end position="168"/>
    </location>
</feature>
<evidence type="ECO:0000256" key="3">
    <source>
        <dbReference type="ARBA" id="ARBA00012251"/>
    </source>
</evidence>
<dbReference type="InterPro" id="IPR031127">
    <property type="entry name" value="E3_UB_ligase_RBR"/>
</dbReference>
<keyword evidence="5" id="KW-0479">Metal-binding</keyword>
<dbReference type="PROSITE" id="PS00518">
    <property type="entry name" value="ZF_RING_1"/>
    <property type="match status" value="1"/>
</dbReference>
<dbReference type="InterPro" id="IPR017907">
    <property type="entry name" value="Znf_RING_CS"/>
</dbReference>
<keyword evidence="9" id="KW-0862">Zinc</keyword>
<reference evidence="15 16" key="1">
    <citation type="submission" date="2016-07" db="EMBL/GenBank/DDBJ databases">
        <title>Pervasive Adenine N6-methylation of Active Genes in Fungi.</title>
        <authorList>
            <consortium name="DOE Joint Genome Institute"/>
            <person name="Mondo S.J."/>
            <person name="Dannebaum R.O."/>
            <person name="Kuo R.C."/>
            <person name="Labutti K."/>
            <person name="Haridas S."/>
            <person name="Kuo A."/>
            <person name="Salamov A."/>
            <person name="Ahrendt S.R."/>
            <person name="Lipzen A."/>
            <person name="Sullivan W."/>
            <person name="Andreopoulos W.B."/>
            <person name="Clum A."/>
            <person name="Lindquist E."/>
            <person name="Daum C."/>
            <person name="Ramamoorthy G.K."/>
            <person name="Gryganskyi A."/>
            <person name="Culley D."/>
            <person name="Magnuson J.K."/>
            <person name="James T.Y."/>
            <person name="O'Malley M.A."/>
            <person name="Stajich J.E."/>
            <person name="Spatafora J.W."/>
            <person name="Visel A."/>
            <person name="Grigoriev I.V."/>
        </authorList>
    </citation>
    <scope>NUCLEOTIDE SEQUENCE [LARGE SCALE GENOMIC DNA]</scope>
    <source>
        <strain evidence="15 16">62-1032</strain>
    </source>
</reference>
<feature type="domain" description="RING-type" evidence="13">
    <location>
        <begin position="336"/>
        <end position="382"/>
    </location>
</feature>
<dbReference type="InterPro" id="IPR006575">
    <property type="entry name" value="RWD_dom"/>
</dbReference>
<dbReference type="InterPro" id="IPR047548">
    <property type="entry name" value="Rcat_RBR_RNF14"/>
</dbReference>
<evidence type="ECO:0000256" key="12">
    <source>
        <dbReference type="SAM" id="MobiDB-lite"/>
    </source>
</evidence>
<evidence type="ECO:0000256" key="8">
    <source>
        <dbReference type="ARBA" id="ARBA00022786"/>
    </source>
</evidence>
<evidence type="ECO:0000256" key="4">
    <source>
        <dbReference type="ARBA" id="ARBA00022679"/>
    </source>
</evidence>
<dbReference type="Pfam" id="PF01485">
    <property type="entry name" value="IBR"/>
    <property type="match status" value="1"/>
</dbReference>
<dbReference type="GO" id="GO:0016567">
    <property type="term" value="P:protein ubiquitination"/>
    <property type="evidence" value="ECO:0007669"/>
    <property type="project" value="InterPro"/>
</dbReference>
<dbReference type="InterPro" id="IPR013083">
    <property type="entry name" value="Znf_RING/FYVE/PHD"/>
</dbReference>
<dbReference type="SMART" id="SM00647">
    <property type="entry name" value="IBR"/>
    <property type="match status" value="2"/>
</dbReference>
<comment type="pathway">
    <text evidence="2">Protein modification; protein ubiquitination.</text>
</comment>
<dbReference type="Pfam" id="PF22191">
    <property type="entry name" value="IBR_1"/>
    <property type="match status" value="1"/>
</dbReference>
<evidence type="ECO:0000256" key="2">
    <source>
        <dbReference type="ARBA" id="ARBA00004906"/>
    </source>
</evidence>
<keyword evidence="4" id="KW-0808">Transferase</keyword>
<dbReference type="Gene3D" id="3.30.40.10">
    <property type="entry name" value="Zinc/RING finger domain, C3HC4 (zinc finger)"/>
    <property type="match status" value="1"/>
</dbReference>
<dbReference type="GO" id="GO:0061630">
    <property type="term" value="F:ubiquitin protein ligase activity"/>
    <property type="evidence" value="ECO:0007669"/>
    <property type="project" value="UniProtKB-EC"/>
</dbReference>
<evidence type="ECO:0000256" key="1">
    <source>
        <dbReference type="ARBA" id="ARBA00001798"/>
    </source>
</evidence>
<dbReference type="GO" id="GO:0008270">
    <property type="term" value="F:zinc ion binding"/>
    <property type="evidence" value="ECO:0007669"/>
    <property type="project" value="UniProtKB-KW"/>
</dbReference>
<dbReference type="EC" id="2.3.2.31" evidence="3"/>
<evidence type="ECO:0000259" key="13">
    <source>
        <dbReference type="PROSITE" id="PS50089"/>
    </source>
</evidence>
<feature type="region of interest" description="Disordered" evidence="12">
    <location>
        <begin position="185"/>
        <end position="215"/>
    </location>
</feature>
<dbReference type="FunFam" id="3.30.40.10:FF:000416">
    <property type="entry name" value="RBR-type E3 ubiquitin transferase"/>
    <property type="match status" value="1"/>
</dbReference>
<dbReference type="InterPro" id="IPR002867">
    <property type="entry name" value="IBR_dom"/>
</dbReference>